<dbReference type="SUPFAM" id="SSF52540">
    <property type="entry name" value="P-loop containing nucleoside triphosphate hydrolases"/>
    <property type="match status" value="1"/>
</dbReference>
<keyword evidence="6" id="KW-0539">Nucleus</keyword>
<gene>
    <name evidence="8" type="ORF">Taro_018826</name>
</gene>
<protein>
    <submittedName>
        <fullName evidence="8">Uncharacterized protein</fullName>
    </submittedName>
</protein>
<comment type="similarity">
    <text evidence="2">Belongs to the rad17/RAD24 family.</text>
</comment>
<accession>A0A843UUT0</accession>
<organism evidence="8 9">
    <name type="scientific">Colocasia esculenta</name>
    <name type="common">Wild taro</name>
    <name type="synonym">Arum esculentum</name>
    <dbReference type="NCBI Taxonomy" id="4460"/>
    <lineage>
        <taxon>Eukaryota</taxon>
        <taxon>Viridiplantae</taxon>
        <taxon>Streptophyta</taxon>
        <taxon>Embryophyta</taxon>
        <taxon>Tracheophyta</taxon>
        <taxon>Spermatophyta</taxon>
        <taxon>Magnoliopsida</taxon>
        <taxon>Liliopsida</taxon>
        <taxon>Araceae</taxon>
        <taxon>Aroideae</taxon>
        <taxon>Colocasieae</taxon>
        <taxon>Colocasia</taxon>
    </lineage>
</organism>
<evidence type="ECO:0000256" key="3">
    <source>
        <dbReference type="ARBA" id="ARBA00022741"/>
    </source>
</evidence>
<keyword evidence="9" id="KW-1185">Reference proteome</keyword>
<dbReference type="OrthoDB" id="9996895at2759"/>
<dbReference type="Gene3D" id="1.10.8.60">
    <property type="match status" value="1"/>
</dbReference>
<keyword evidence="3" id="KW-0547">Nucleotide-binding</keyword>
<proteinExistence type="inferred from homology"/>
<evidence type="ECO:0000313" key="8">
    <source>
        <dbReference type="EMBL" id="MQL86296.1"/>
    </source>
</evidence>
<keyword evidence="4" id="KW-0227">DNA damage</keyword>
<keyword evidence="5" id="KW-0067">ATP-binding</keyword>
<dbReference type="GO" id="GO:0033314">
    <property type="term" value="P:mitotic DNA replication checkpoint signaling"/>
    <property type="evidence" value="ECO:0007669"/>
    <property type="project" value="TreeGrafter"/>
</dbReference>
<dbReference type="PANTHER" id="PTHR12172">
    <property type="entry name" value="CELL CYCLE CHECKPOINT PROTEIN RAD17"/>
    <property type="match status" value="1"/>
</dbReference>
<keyword evidence="7" id="KW-0131">Cell cycle</keyword>
<comment type="caution">
    <text evidence="8">The sequence shown here is derived from an EMBL/GenBank/DDBJ whole genome shotgun (WGS) entry which is preliminary data.</text>
</comment>
<comment type="subcellular location">
    <subcellularLocation>
        <location evidence="1">Nucleus</location>
    </subcellularLocation>
</comment>
<evidence type="ECO:0000256" key="7">
    <source>
        <dbReference type="ARBA" id="ARBA00023306"/>
    </source>
</evidence>
<dbReference type="InterPro" id="IPR004582">
    <property type="entry name" value="Checkpoint_prot_Rad17_Rad24"/>
</dbReference>
<dbReference type="GO" id="GO:0003689">
    <property type="term" value="F:DNA clamp loader activity"/>
    <property type="evidence" value="ECO:0007669"/>
    <property type="project" value="TreeGrafter"/>
</dbReference>
<name>A0A843UUT0_COLES</name>
<dbReference type="GO" id="GO:0000077">
    <property type="term" value="P:DNA damage checkpoint signaling"/>
    <property type="evidence" value="ECO:0007669"/>
    <property type="project" value="TreeGrafter"/>
</dbReference>
<dbReference type="GO" id="GO:0006281">
    <property type="term" value="P:DNA repair"/>
    <property type="evidence" value="ECO:0007669"/>
    <property type="project" value="InterPro"/>
</dbReference>
<evidence type="ECO:0000256" key="5">
    <source>
        <dbReference type="ARBA" id="ARBA00022840"/>
    </source>
</evidence>
<sequence length="872" mass="96862">MGVFRWGMPIGTHHMMGPTYRRWVDPMGLIAHPIVLPQPAGGVPMGCLPIFLFCLKEKNRQEGGKPHIDGGVPMGCLQMLQGRVQMGLLPLLQAPIKRVQCQEGRGAFLEVNASDERNGTHIKQKFGEAVDSHAIELWPRNSIEDAVDSRRKQDLLFMMGSSFSTLRREFNNGDLKEDVDAVVDEDRGFINTIMQLAETSRRPIILTTNSKNPTLPQALSRLVVDFTRPSTAELLAHMLMVCAAEGAQISPCLVERLIRTCQGDIRKTLLLLQFWCRGQTVQQGEKIQCTYSPLLFDLDAAHQVVTKITPWAIPCELALKVEEEIAKAISIAGNQVILHQLKEEDDSVEPTYALHVSKDRTAGSPAMGKNPCPIFQHAEFLSPSKDHDDFSDDSSSPLTFTRRRLKHKTDTVLSSESGDVLATDTSIHIGSPIANSIPPGACDLQSSHPNDHLHCLNPFDESFAEHVNLSRDPFMTAEIASTSHVCDSYMSRCMHEVSLVPETEISNRQGHQSPTSSHFSASLHDFLISNVGSMQALSQEEVNNVNGTILATCKDPYKEGANMHEIYTESVHGNEEVGLSEKEAGVDLSRGYQLMDECSRAGFGIEFVPLDSFKRHAVGGSVEETWRKLRNCHEDLKSHVTPGQRDAIKILDLTSGLTDLISEADILLRSCLSLTNDILEPSAFSFDEPCSSSWRDEHLVIASTLAQHGLCFYANKAAIKQSNLGYEVPVFLSLEMLAASISSMAFGKLLSQKKTIIDNLHTERGFHVESSKCEIPTGRELEFTLFDVVHPLIPARLRMVLKGPAFHEYVSFLSCMSKSENLRLSENKDQFQQRHRRVRASRHYLRSPPFALSPEDVELLAGCSCFGQVGFR</sequence>
<evidence type="ECO:0000256" key="2">
    <source>
        <dbReference type="ARBA" id="ARBA00006168"/>
    </source>
</evidence>
<dbReference type="Gene3D" id="3.40.50.300">
    <property type="entry name" value="P-loop containing nucleotide triphosphate hydrolases"/>
    <property type="match status" value="1"/>
</dbReference>
<evidence type="ECO:0000256" key="1">
    <source>
        <dbReference type="ARBA" id="ARBA00004123"/>
    </source>
</evidence>
<evidence type="ECO:0000256" key="4">
    <source>
        <dbReference type="ARBA" id="ARBA00022763"/>
    </source>
</evidence>
<dbReference type="EMBL" id="NMUH01000890">
    <property type="protein sequence ID" value="MQL86296.1"/>
    <property type="molecule type" value="Genomic_DNA"/>
</dbReference>
<dbReference type="PANTHER" id="PTHR12172:SF1">
    <property type="entry name" value="P-LOOP CONTAINING NUCLEOSIDE TRIPHOSPHATE HYDROLASES SUPERFAMILY PROTEIN"/>
    <property type="match status" value="1"/>
</dbReference>
<dbReference type="GO" id="GO:0005634">
    <property type="term" value="C:nucleus"/>
    <property type="evidence" value="ECO:0007669"/>
    <property type="project" value="UniProtKB-SubCell"/>
</dbReference>
<dbReference type="GO" id="GO:0003682">
    <property type="term" value="F:chromatin binding"/>
    <property type="evidence" value="ECO:0007669"/>
    <property type="project" value="TreeGrafter"/>
</dbReference>
<reference evidence="8" key="1">
    <citation type="submission" date="2017-07" db="EMBL/GenBank/DDBJ databases">
        <title>Taro Niue Genome Assembly and Annotation.</title>
        <authorList>
            <person name="Atibalentja N."/>
            <person name="Keating K."/>
            <person name="Fields C.J."/>
        </authorList>
    </citation>
    <scope>NUCLEOTIDE SEQUENCE</scope>
    <source>
        <strain evidence="8">Niue_2</strain>
        <tissue evidence="8">Leaf</tissue>
    </source>
</reference>
<dbReference type="GO" id="GO:0005524">
    <property type="term" value="F:ATP binding"/>
    <property type="evidence" value="ECO:0007669"/>
    <property type="project" value="UniProtKB-KW"/>
</dbReference>
<dbReference type="InterPro" id="IPR027417">
    <property type="entry name" value="P-loop_NTPase"/>
</dbReference>
<dbReference type="Proteomes" id="UP000652761">
    <property type="component" value="Unassembled WGS sequence"/>
</dbReference>
<evidence type="ECO:0000256" key="6">
    <source>
        <dbReference type="ARBA" id="ARBA00023242"/>
    </source>
</evidence>
<evidence type="ECO:0000313" key="9">
    <source>
        <dbReference type="Proteomes" id="UP000652761"/>
    </source>
</evidence>
<dbReference type="AlphaFoldDB" id="A0A843UUT0"/>